<dbReference type="STRING" id="1121869.SAMN03084138_02776"/>
<feature type="domain" description="Rhodanese" evidence="1">
    <location>
        <begin position="27"/>
        <end position="124"/>
    </location>
</feature>
<dbReference type="InterPro" id="IPR001763">
    <property type="entry name" value="Rhodanese-like_dom"/>
</dbReference>
<sequence length="127" mass="13968">MILTSNQLVAEAKNHIKEISPQSLFKRLGVPVLIDVRESAELEKGMIPHAHPIARGVLEMNIQTYLTQKTGNENIENVELVLYCRSGARSALAAESLKKMGFTNVSSLEGGMNQWVTLALPVTEHNS</sequence>
<evidence type="ECO:0000313" key="3">
    <source>
        <dbReference type="Proteomes" id="UP000182692"/>
    </source>
</evidence>
<protein>
    <submittedName>
        <fullName evidence="2">Rhodanese-related sulfurtransferase</fullName>
    </submittedName>
</protein>
<dbReference type="SMART" id="SM00450">
    <property type="entry name" value="RHOD"/>
    <property type="match status" value="1"/>
</dbReference>
<dbReference type="PANTHER" id="PTHR44086">
    <property type="entry name" value="THIOSULFATE SULFURTRANSFERASE RDL2, MITOCHONDRIAL-RELATED"/>
    <property type="match status" value="1"/>
</dbReference>
<reference evidence="2 3" key="1">
    <citation type="submission" date="2016-10" db="EMBL/GenBank/DDBJ databases">
        <authorList>
            <person name="de Groot N.N."/>
        </authorList>
    </citation>
    <scope>NUCLEOTIDE SEQUENCE [LARGE SCALE GENOMIC DNA]</scope>
    <source>
        <strain evidence="2 3">DSM 15893</strain>
    </source>
</reference>
<dbReference type="GeneID" id="35870632"/>
<gene>
    <name evidence="2" type="ORF">SAMN03084138_02776</name>
</gene>
<dbReference type="GO" id="GO:0004792">
    <property type="term" value="F:thiosulfate-cyanide sulfurtransferase activity"/>
    <property type="evidence" value="ECO:0007669"/>
    <property type="project" value="TreeGrafter"/>
</dbReference>
<dbReference type="InterPro" id="IPR036873">
    <property type="entry name" value="Rhodanese-like_dom_sf"/>
</dbReference>
<dbReference type="SUPFAM" id="SSF52821">
    <property type="entry name" value="Rhodanese/Cell cycle control phosphatase"/>
    <property type="match status" value="1"/>
</dbReference>
<dbReference type="PANTHER" id="PTHR44086:SF10">
    <property type="entry name" value="THIOSULFATE SULFURTRANSFERASE_RHODANESE-LIKE DOMAIN-CONTAINING PROTEIN 3"/>
    <property type="match status" value="1"/>
</dbReference>
<dbReference type="PROSITE" id="PS50206">
    <property type="entry name" value="RHODANESE_3"/>
    <property type="match status" value="1"/>
</dbReference>
<dbReference type="RefSeq" id="WP_074927345.1">
    <property type="nucleotide sequence ID" value="NZ_FOWR01000020.1"/>
</dbReference>
<proteinExistence type="predicted"/>
<dbReference type="Proteomes" id="UP000182692">
    <property type="component" value="Unassembled WGS sequence"/>
</dbReference>
<dbReference type="CDD" id="cd00158">
    <property type="entry name" value="RHOD"/>
    <property type="match status" value="1"/>
</dbReference>
<dbReference type="OrthoDB" id="9814704at2"/>
<evidence type="ECO:0000313" key="2">
    <source>
        <dbReference type="EMBL" id="SFP65815.1"/>
    </source>
</evidence>
<organism evidence="2 3">
    <name type="scientific">Enterovibrio norvegicus DSM 15893</name>
    <dbReference type="NCBI Taxonomy" id="1121869"/>
    <lineage>
        <taxon>Bacteria</taxon>
        <taxon>Pseudomonadati</taxon>
        <taxon>Pseudomonadota</taxon>
        <taxon>Gammaproteobacteria</taxon>
        <taxon>Vibrionales</taxon>
        <taxon>Vibrionaceae</taxon>
        <taxon>Enterovibrio</taxon>
    </lineage>
</organism>
<dbReference type="AlphaFoldDB" id="A0A1I5S4X6"/>
<accession>A0A1I5S4X6</accession>
<dbReference type="EMBL" id="FOWR01000020">
    <property type="protein sequence ID" value="SFP65815.1"/>
    <property type="molecule type" value="Genomic_DNA"/>
</dbReference>
<dbReference type="Pfam" id="PF00581">
    <property type="entry name" value="Rhodanese"/>
    <property type="match status" value="1"/>
</dbReference>
<dbReference type="Gene3D" id="3.40.250.10">
    <property type="entry name" value="Rhodanese-like domain"/>
    <property type="match status" value="1"/>
</dbReference>
<keyword evidence="2" id="KW-0808">Transferase</keyword>
<name>A0A1I5S4X6_9GAMM</name>
<evidence type="ECO:0000259" key="1">
    <source>
        <dbReference type="PROSITE" id="PS50206"/>
    </source>
</evidence>